<dbReference type="Proteomes" id="UP000020467">
    <property type="component" value="Unassembled WGS sequence"/>
</dbReference>
<feature type="domain" description="Heterokaryon incompatibility" evidence="1">
    <location>
        <begin position="51"/>
        <end position="219"/>
    </location>
</feature>
<dbReference type="AlphaFoldDB" id="A0A010QBL5"/>
<organism evidence="2 3">
    <name type="scientific">Colletotrichum fioriniae PJ7</name>
    <dbReference type="NCBI Taxonomy" id="1445577"/>
    <lineage>
        <taxon>Eukaryota</taxon>
        <taxon>Fungi</taxon>
        <taxon>Dikarya</taxon>
        <taxon>Ascomycota</taxon>
        <taxon>Pezizomycotina</taxon>
        <taxon>Sordariomycetes</taxon>
        <taxon>Hypocreomycetidae</taxon>
        <taxon>Glomerellales</taxon>
        <taxon>Glomerellaceae</taxon>
        <taxon>Colletotrichum</taxon>
        <taxon>Colletotrichum acutatum species complex</taxon>
    </lineage>
</organism>
<dbReference type="Pfam" id="PF06985">
    <property type="entry name" value="HET"/>
    <property type="match status" value="1"/>
</dbReference>
<comment type="caution">
    <text evidence="2">The sequence shown here is derived from an EMBL/GenBank/DDBJ whole genome shotgun (WGS) entry which is preliminary data.</text>
</comment>
<evidence type="ECO:0000259" key="1">
    <source>
        <dbReference type="Pfam" id="PF06985"/>
    </source>
</evidence>
<dbReference type="InterPro" id="IPR052895">
    <property type="entry name" value="HetReg/Transcr_Mod"/>
</dbReference>
<dbReference type="eggNOG" id="ENOG502SHSN">
    <property type="taxonomic scope" value="Eukaryota"/>
</dbReference>
<dbReference type="InterPro" id="IPR010730">
    <property type="entry name" value="HET"/>
</dbReference>
<dbReference type="PANTHER" id="PTHR24148:SF73">
    <property type="entry name" value="HET DOMAIN PROTEIN (AFU_ORTHOLOGUE AFUA_8G01020)"/>
    <property type="match status" value="1"/>
</dbReference>
<dbReference type="KEGG" id="cfj:CFIO01_04072"/>
<proteinExistence type="predicted"/>
<evidence type="ECO:0000313" key="3">
    <source>
        <dbReference type="Proteomes" id="UP000020467"/>
    </source>
</evidence>
<dbReference type="PANTHER" id="PTHR24148">
    <property type="entry name" value="ANKYRIN REPEAT DOMAIN-CONTAINING PROTEIN 39 HOMOLOG-RELATED"/>
    <property type="match status" value="1"/>
</dbReference>
<name>A0A010QBL5_9PEZI</name>
<reference evidence="2 3" key="1">
    <citation type="submission" date="2014-02" db="EMBL/GenBank/DDBJ databases">
        <title>The genome sequence of Colletotrichum fioriniae PJ7.</title>
        <authorList>
            <person name="Baroncelli R."/>
            <person name="Thon M.R."/>
        </authorList>
    </citation>
    <scope>NUCLEOTIDE SEQUENCE [LARGE SCALE GENOMIC DNA]</scope>
    <source>
        <strain evidence="2 3">PJ7</strain>
    </source>
</reference>
<evidence type="ECO:0000313" key="2">
    <source>
        <dbReference type="EMBL" id="EXF77267.1"/>
    </source>
</evidence>
<gene>
    <name evidence="2" type="ORF">CFIO01_04072</name>
</gene>
<protein>
    <submittedName>
        <fullName evidence="2">Heterokaryon incompatibility protein</fullName>
    </submittedName>
</protein>
<dbReference type="HOGENOM" id="CLU_004184_7_0_1"/>
<dbReference type="OrthoDB" id="5416609at2759"/>
<sequence length="694" mass="78282">MSSSAIAKFEYSHRIGKETIRLVRILCCGTPDDGPLQLLLEEHALADLPAYRGLSYTWGSPLAEKEPSQQVQQQPVTVSVMLNGKSFEIFPNLHAALCWIRAHNSCNLYWVDAISINQADDAERSIQVGIMDRIYKKATRVDIWLGYVTKEHYPADVSRLVRTMAENTQRNFSFDQENSFFDDDALTRYGLLHVPDEVWYAFISFFDRKWFNRVWVVQEVALSKDACILWGNDVIPWEMVAFCSDFLYESRLYEQLSEVLYDDNPTIKDVKIGSNSSGIVAIQRCRHDVLDMWDSTTLDHIVGPLAYTDGSSRTKTAGALLFLMLRLTVGVEASDPRDQVFGLLGILNLLLDLSGRTRTELKANYRKHCTAVSIYTDTAVFIMEECNNLALLTAVPDDSIKNIEGLPSWVPDFSANGPSAFLAMRWPAEIPYFDACHSMPTNYRVVDDKLLHVKALCVGTVSLVGEVYSELATNGSFTQWADFLLQCDPVYEPTGQCRVEAFWRTLIGDRDAFQHPAPDSMQKAFHSWIADHVVWEVYCAMKKGANIKERISRLDSIKRLAASDVSKTVPSCDVIMGYLKQLEECEKQEQVEGLFDRFKHTCQVYVNLAFETLWERRPFLTDSGHMGLGGQSVQEGDGVWVVAGCPSPLVLRELPVSSISGPFSYRLIGEAYVHGIMHGEAVGEDVLWEDVCIQ</sequence>
<accession>A0A010QBL5</accession>
<keyword evidence="3" id="KW-1185">Reference proteome</keyword>
<dbReference type="EMBL" id="JARH01000733">
    <property type="protein sequence ID" value="EXF77267.1"/>
    <property type="molecule type" value="Genomic_DNA"/>
</dbReference>
<dbReference type="Pfam" id="PF26639">
    <property type="entry name" value="Het-6_barrel"/>
    <property type="match status" value="1"/>
</dbReference>